<proteinExistence type="predicted"/>
<keyword evidence="3" id="KW-1185">Reference proteome</keyword>
<evidence type="ECO:0000313" key="3">
    <source>
        <dbReference type="Proteomes" id="UP000076502"/>
    </source>
</evidence>
<accession>A0A154PHQ9</accession>
<reference evidence="2 3" key="1">
    <citation type="submission" date="2015-07" db="EMBL/GenBank/DDBJ databases">
        <title>The genome of Dufourea novaeangliae.</title>
        <authorList>
            <person name="Pan H."/>
            <person name="Kapheim K."/>
        </authorList>
    </citation>
    <scope>NUCLEOTIDE SEQUENCE [LARGE SCALE GENOMIC DNA]</scope>
    <source>
        <strain evidence="2">0120121106</strain>
        <tissue evidence="2">Whole body</tissue>
    </source>
</reference>
<organism evidence="2 3">
    <name type="scientific">Dufourea novaeangliae</name>
    <name type="common">Sweat bee</name>
    <dbReference type="NCBI Taxonomy" id="178035"/>
    <lineage>
        <taxon>Eukaryota</taxon>
        <taxon>Metazoa</taxon>
        <taxon>Ecdysozoa</taxon>
        <taxon>Arthropoda</taxon>
        <taxon>Hexapoda</taxon>
        <taxon>Insecta</taxon>
        <taxon>Pterygota</taxon>
        <taxon>Neoptera</taxon>
        <taxon>Endopterygota</taxon>
        <taxon>Hymenoptera</taxon>
        <taxon>Apocrita</taxon>
        <taxon>Aculeata</taxon>
        <taxon>Apoidea</taxon>
        <taxon>Anthophila</taxon>
        <taxon>Halictidae</taxon>
        <taxon>Rophitinae</taxon>
        <taxon>Dufourea</taxon>
    </lineage>
</organism>
<feature type="region of interest" description="Disordered" evidence="1">
    <location>
        <begin position="48"/>
        <end position="67"/>
    </location>
</feature>
<evidence type="ECO:0000256" key="1">
    <source>
        <dbReference type="SAM" id="MobiDB-lite"/>
    </source>
</evidence>
<gene>
    <name evidence="2" type="ORF">WN55_02576</name>
</gene>
<evidence type="ECO:0000313" key="2">
    <source>
        <dbReference type="EMBL" id="KZC11342.1"/>
    </source>
</evidence>
<dbReference type="EMBL" id="KQ434910">
    <property type="protein sequence ID" value="KZC11342.1"/>
    <property type="molecule type" value="Genomic_DNA"/>
</dbReference>
<name>A0A154PHQ9_DUFNO</name>
<dbReference type="Proteomes" id="UP000076502">
    <property type="component" value="Unassembled WGS sequence"/>
</dbReference>
<dbReference type="AlphaFoldDB" id="A0A154PHQ9"/>
<sequence>MRNGQSKAYVRERVRTAGVVMKWVWGIGKDWERRIWLWDASVDSPGIRSGDMGLEGMEGDGGSIGKVSEVDTRSGLVYTRIHGEGRDSEIQAEHKSWGKNMGTRKKTMGREGKRTNKELLGVIDDEGGGRKGVVKLEEGEKGIS</sequence>
<protein>
    <submittedName>
        <fullName evidence="2">Uncharacterized protein</fullName>
    </submittedName>
</protein>